<feature type="transmembrane region" description="Helical" evidence="1">
    <location>
        <begin position="205"/>
        <end position="228"/>
    </location>
</feature>
<evidence type="ECO:0000313" key="2">
    <source>
        <dbReference type="EMBL" id="KAL1525410.1"/>
    </source>
</evidence>
<keyword evidence="1" id="KW-0472">Membrane</keyword>
<keyword evidence="3" id="KW-1185">Reference proteome</keyword>
<proteinExistence type="predicted"/>
<feature type="transmembrane region" description="Helical" evidence="1">
    <location>
        <begin position="121"/>
        <end position="143"/>
    </location>
</feature>
<gene>
    <name evidence="2" type="ORF">AB1Y20_020269</name>
</gene>
<keyword evidence="1" id="KW-0812">Transmembrane</keyword>
<dbReference type="AlphaFoldDB" id="A0AB34JUQ8"/>
<reference evidence="2 3" key="1">
    <citation type="journal article" date="2024" name="Science">
        <title>Giant polyketide synthase enzymes in the biosynthesis of giant marine polyether toxins.</title>
        <authorList>
            <person name="Fallon T.R."/>
            <person name="Shende V.V."/>
            <person name="Wierzbicki I.H."/>
            <person name="Pendleton A.L."/>
            <person name="Watervoot N.F."/>
            <person name="Auber R.P."/>
            <person name="Gonzalez D.J."/>
            <person name="Wisecaver J.H."/>
            <person name="Moore B.S."/>
        </authorList>
    </citation>
    <scope>NUCLEOTIDE SEQUENCE [LARGE SCALE GENOMIC DNA]</scope>
    <source>
        <strain evidence="2 3">12B1</strain>
    </source>
</reference>
<feature type="transmembrane region" description="Helical" evidence="1">
    <location>
        <begin position="88"/>
        <end position="109"/>
    </location>
</feature>
<evidence type="ECO:0000313" key="3">
    <source>
        <dbReference type="Proteomes" id="UP001515480"/>
    </source>
</evidence>
<feature type="transmembrane region" description="Helical" evidence="1">
    <location>
        <begin position="58"/>
        <end position="82"/>
    </location>
</feature>
<accession>A0AB34JUQ8</accession>
<sequence>MSIFSGTDLDNVRNMLFDADAGGDILLFIRSLTVYVILRLICELAIPGKIKGYTKQQYVMTIFHQAAVLPICLLGWLCGVWTEGQAPVLIYVLTGSHMISDSIVNYTPVSACVAGADGRPVFSWGVHAHHLFTVVLCAIGTTLPPWPVTEGAICIVLGELGSLWITITMLKPTPTNFAIRFFTFTVSRTFSFLIALDVLRQVHSFVTRALMLGMMVGLCIDNWGTLIAMADSRKRSRYAAGNEESSLKDS</sequence>
<comment type="caution">
    <text evidence="2">The sequence shown here is derived from an EMBL/GenBank/DDBJ whole genome shotgun (WGS) entry which is preliminary data.</text>
</comment>
<dbReference type="EMBL" id="JBGBPQ010000004">
    <property type="protein sequence ID" value="KAL1525410.1"/>
    <property type="molecule type" value="Genomic_DNA"/>
</dbReference>
<keyword evidence="1" id="KW-1133">Transmembrane helix</keyword>
<feature type="transmembrane region" description="Helical" evidence="1">
    <location>
        <begin position="149"/>
        <end position="170"/>
    </location>
</feature>
<evidence type="ECO:0000256" key="1">
    <source>
        <dbReference type="SAM" id="Phobius"/>
    </source>
</evidence>
<dbReference type="Proteomes" id="UP001515480">
    <property type="component" value="Unassembled WGS sequence"/>
</dbReference>
<feature type="transmembrane region" description="Helical" evidence="1">
    <location>
        <begin position="25"/>
        <end position="46"/>
    </location>
</feature>
<evidence type="ECO:0008006" key="4">
    <source>
        <dbReference type="Google" id="ProtNLM"/>
    </source>
</evidence>
<organism evidence="2 3">
    <name type="scientific">Prymnesium parvum</name>
    <name type="common">Toxic golden alga</name>
    <dbReference type="NCBI Taxonomy" id="97485"/>
    <lineage>
        <taxon>Eukaryota</taxon>
        <taxon>Haptista</taxon>
        <taxon>Haptophyta</taxon>
        <taxon>Prymnesiophyceae</taxon>
        <taxon>Prymnesiales</taxon>
        <taxon>Prymnesiaceae</taxon>
        <taxon>Prymnesium</taxon>
    </lineage>
</organism>
<name>A0AB34JUQ8_PRYPA</name>
<protein>
    <recommendedName>
        <fullName evidence="4">TLC domain-containing protein</fullName>
    </recommendedName>
</protein>
<feature type="transmembrane region" description="Helical" evidence="1">
    <location>
        <begin position="177"/>
        <end position="199"/>
    </location>
</feature>